<feature type="transmembrane region" description="Helical" evidence="8">
    <location>
        <begin position="25"/>
        <end position="46"/>
    </location>
</feature>
<sequence length="818" mass="92350">MDQVWIRNAGDAYKDQSQSHNQRDIITQSVISIALGLVAFLAFCTLRPRWTTLYAARKRQKDAAEILPNLPDTFFGWIPVLYRISDDKVLKSAGLDAYVFLSFFKMATKYIAITFFFSLVVMLPIHVHDTGDYGLPNSGNLTSNSTESLQAYARPSPLLGIYGKKVGKGEDSAPTDLMIWMYVFFVYFFSGLGLYLIVTETRRIIRIRQEYLGSQSTVTDRTIRLSGIPEELRSEEMIKETIENLQIGNVESVLLCKDWRELDDLVAKRMSVLRKLEEAWTVHLGQPMHGSNRVVRQSSRAGPTEDNGENSGLLEGETEGSSGMAERLKTRIWYGFLNLQSLKIDAIDYYEEKLRKLDMQIESSRKKVFKPTPLAFVTLDSTAAAQMAVQATMDPEPMTLLAKPAPAPADVVWQNTYLPRSSRMLRAWSITLVIAILTVFWSLLLVPLAGLLSLENIHTVWPQLAEALESHELSRSLIQQGLPTLLISLLGVLVPYLYYWLSTLQGMISQGEVEMSLISKNFFFTFFNLFVVFTVFGTASNATGYFNQIGDALKDTTSIAYILASSLKNLVLFYINLIILQGLGLFPFRLLEFGSVTLYPIYRMGAKTPRDYAELVQPPVFSYGFYLPQTILIFIICIVYSVLPGSWFVLFFGLLYFIIGGFIYKYQLLYAMDHRRHSTGQAWPIICNRVVIGIIVFQIAMAGIVGLSLAIYRAVLIVPLIFFSIWFIVFYQRTYAPLMKFIAIRSLNHDPPFGALPEGESRYDSETSHGRDVDEDSETGLRYINPSLVMPLEDVWLAKDRPNGAQQNGTQGGDGEEV</sequence>
<name>A0AA39V7N2_9LECA</name>
<reference evidence="12" key="1">
    <citation type="submission" date="2023-03" db="EMBL/GenBank/DDBJ databases">
        <title>Complete genome of Cladonia borealis.</title>
        <authorList>
            <person name="Park H."/>
        </authorList>
    </citation>
    <scope>NUCLEOTIDE SEQUENCE</scope>
    <source>
        <strain evidence="12">ANT050790</strain>
    </source>
</reference>
<feature type="transmembrane region" description="Helical" evidence="8">
    <location>
        <begin position="647"/>
        <end position="664"/>
    </location>
</feature>
<proteinExistence type="inferred from homology"/>
<dbReference type="PANTHER" id="PTHR13018">
    <property type="entry name" value="PROBABLE MEMBRANE PROTEIN DUF221-RELATED"/>
    <property type="match status" value="1"/>
</dbReference>
<evidence type="ECO:0000256" key="4">
    <source>
        <dbReference type="ARBA" id="ARBA00022692"/>
    </source>
</evidence>
<feature type="transmembrane region" description="Helical" evidence="8">
    <location>
        <begin position="620"/>
        <end position="641"/>
    </location>
</feature>
<comment type="similarity">
    <text evidence="2">Belongs to the CSC1 (TC 1.A.17) family.</text>
</comment>
<dbReference type="Proteomes" id="UP001166286">
    <property type="component" value="Unassembled WGS sequence"/>
</dbReference>
<dbReference type="PANTHER" id="PTHR13018:SF5">
    <property type="entry name" value="RE44586P"/>
    <property type="match status" value="1"/>
</dbReference>
<protein>
    <recommendedName>
        <fullName evidence="14">DUF221-domain-containing protein</fullName>
    </recommendedName>
</protein>
<dbReference type="Pfam" id="PF02714">
    <property type="entry name" value="RSN1_7TM"/>
    <property type="match status" value="1"/>
</dbReference>
<comment type="caution">
    <text evidence="12">The sequence shown here is derived from an EMBL/GenBank/DDBJ whole genome shotgun (WGS) entry which is preliminary data.</text>
</comment>
<evidence type="ECO:0000256" key="5">
    <source>
        <dbReference type="ARBA" id="ARBA00022989"/>
    </source>
</evidence>
<evidence type="ECO:0000313" key="12">
    <source>
        <dbReference type="EMBL" id="KAK0516749.1"/>
    </source>
</evidence>
<keyword evidence="13" id="KW-1185">Reference proteome</keyword>
<feature type="transmembrane region" description="Helical" evidence="8">
    <location>
        <begin position="559"/>
        <end position="580"/>
    </location>
</feature>
<accession>A0AA39V7N2</accession>
<feature type="region of interest" description="Disordered" evidence="7">
    <location>
        <begin position="291"/>
        <end position="322"/>
    </location>
</feature>
<organism evidence="12 13">
    <name type="scientific">Cladonia borealis</name>
    <dbReference type="NCBI Taxonomy" id="184061"/>
    <lineage>
        <taxon>Eukaryota</taxon>
        <taxon>Fungi</taxon>
        <taxon>Dikarya</taxon>
        <taxon>Ascomycota</taxon>
        <taxon>Pezizomycotina</taxon>
        <taxon>Lecanoromycetes</taxon>
        <taxon>OSLEUM clade</taxon>
        <taxon>Lecanoromycetidae</taxon>
        <taxon>Lecanorales</taxon>
        <taxon>Lecanorineae</taxon>
        <taxon>Cladoniaceae</taxon>
        <taxon>Cladonia</taxon>
    </lineage>
</organism>
<feature type="compositionally biased region" description="Low complexity" evidence="7">
    <location>
        <begin position="309"/>
        <end position="322"/>
    </location>
</feature>
<evidence type="ECO:0000259" key="11">
    <source>
        <dbReference type="Pfam" id="PF14703"/>
    </source>
</evidence>
<feature type="domain" description="CSC1/OSCA1-like 7TM region" evidence="9">
    <location>
        <begin position="426"/>
        <end position="704"/>
    </location>
</feature>
<keyword evidence="5 8" id="KW-1133">Transmembrane helix</keyword>
<feature type="compositionally biased region" description="Basic and acidic residues" evidence="7">
    <location>
        <begin position="759"/>
        <end position="772"/>
    </location>
</feature>
<dbReference type="GO" id="GO:0005227">
    <property type="term" value="F:calcium-activated cation channel activity"/>
    <property type="evidence" value="ECO:0007669"/>
    <property type="project" value="InterPro"/>
</dbReference>
<feature type="transmembrane region" description="Helical" evidence="8">
    <location>
        <begin position="427"/>
        <end position="452"/>
    </location>
</feature>
<keyword evidence="6 8" id="KW-0472">Membrane</keyword>
<gene>
    <name evidence="12" type="ORF">JMJ35_001352</name>
</gene>
<feature type="transmembrane region" description="Helical" evidence="8">
    <location>
        <begin position="522"/>
        <end position="539"/>
    </location>
</feature>
<evidence type="ECO:0000256" key="1">
    <source>
        <dbReference type="ARBA" id="ARBA00004141"/>
    </source>
</evidence>
<dbReference type="InterPro" id="IPR027815">
    <property type="entry name" value="CSC1/OSCA1-like_cyt"/>
</dbReference>
<dbReference type="EMBL" id="JAFEKC020000002">
    <property type="protein sequence ID" value="KAK0516749.1"/>
    <property type="molecule type" value="Genomic_DNA"/>
</dbReference>
<keyword evidence="4 8" id="KW-0812">Transmembrane</keyword>
<feature type="transmembrane region" description="Helical" evidence="8">
    <location>
        <begin position="482"/>
        <end position="501"/>
    </location>
</feature>
<evidence type="ECO:0008006" key="14">
    <source>
        <dbReference type="Google" id="ProtNLM"/>
    </source>
</evidence>
<feature type="transmembrane region" description="Helical" evidence="8">
    <location>
        <begin position="711"/>
        <end position="731"/>
    </location>
</feature>
<feature type="domain" description="CSC1/OSCA1-like cytosolic" evidence="11">
    <location>
        <begin position="220"/>
        <end position="415"/>
    </location>
</feature>
<feature type="transmembrane region" description="Helical" evidence="8">
    <location>
        <begin position="179"/>
        <end position="198"/>
    </location>
</feature>
<evidence type="ECO:0000256" key="6">
    <source>
        <dbReference type="ARBA" id="ARBA00023136"/>
    </source>
</evidence>
<feature type="transmembrane region" description="Helical" evidence="8">
    <location>
        <begin position="685"/>
        <end position="705"/>
    </location>
</feature>
<dbReference type="InterPro" id="IPR003864">
    <property type="entry name" value="CSC1/OSCA1-like_7TM"/>
</dbReference>
<evidence type="ECO:0000256" key="7">
    <source>
        <dbReference type="SAM" id="MobiDB-lite"/>
    </source>
</evidence>
<dbReference type="AlphaFoldDB" id="A0AA39V7N2"/>
<evidence type="ECO:0000259" key="10">
    <source>
        <dbReference type="Pfam" id="PF13967"/>
    </source>
</evidence>
<feature type="transmembrane region" description="Helical" evidence="8">
    <location>
        <begin position="110"/>
        <end position="127"/>
    </location>
</feature>
<feature type="region of interest" description="Disordered" evidence="7">
    <location>
        <begin position="758"/>
        <end position="779"/>
    </location>
</feature>
<evidence type="ECO:0000313" key="13">
    <source>
        <dbReference type="Proteomes" id="UP001166286"/>
    </source>
</evidence>
<feature type="domain" description="CSC1/OSCA1-like N-terminal transmembrane" evidence="10">
    <location>
        <begin position="25"/>
        <end position="200"/>
    </location>
</feature>
<dbReference type="InterPro" id="IPR032880">
    <property type="entry name" value="CSC1/OSCA1-like_N"/>
</dbReference>
<dbReference type="InterPro" id="IPR045122">
    <property type="entry name" value="Csc1-like"/>
</dbReference>
<dbReference type="Pfam" id="PF13967">
    <property type="entry name" value="RSN1_TM"/>
    <property type="match status" value="1"/>
</dbReference>
<evidence type="ECO:0000259" key="9">
    <source>
        <dbReference type="Pfam" id="PF02714"/>
    </source>
</evidence>
<evidence type="ECO:0000256" key="8">
    <source>
        <dbReference type="SAM" id="Phobius"/>
    </source>
</evidence>
<dbReference type="Pfam" id="PF14703">
    <property type="entry name" value="PHM7_cyt"/>
    <property type="match status" value="1"/>
</dbReference>
<dbReference type="GO" id="GO:0005886">
    <property type="term" value="C:plasma membrane"/>
    <property type="evidence" value="ECO:0007669"/>
    <property type="project" value="TreeGrafter"/>
</dbReference>
<comment type="subcellular location">
    <subcellularLocation>
        <location evidence="1">Membrane</location>
        <topology evidence="1">Multi-pass membrane protein</topology>
    </subcellularLocation>
</comment>
<evidence type="ECO:0000256" key="2">
    <source>
        <dbReference type="ARBA" id="ARBA00007779"/>
    </source>
</evidence>
<keyword evidence="3" id="KW-0813">Transport</keyword>
<evidence type="ECO:0000256" key="3">
    <source>
        <dbReference type="ARBA" id="ARBA00022448"/>
    </source>
</evidence>